<dbReference type="GO" id="GO:0005737">
    <property type="term" value="C:cytoplasm"/>
    <property type="evidence" value="ECO:0007669"/>
    <property type="project" value="TreeGrafter"/>
</dbReference>
<dbReference type="Gene3D" id="3.40.50.720">
    <property type="entry name" value="NAD(P)-binding Rossmann-like Domain"/>
    <property type="match status" value="1"/>
</dbReference>
<evidence type="ECO:0000313" key="2">
    <source>
        <dbReference type="EMBL" id="CAJ2501889.1"/>
    </source>
</evidence>
<dbReference type="Proteomes" id="UP001295740">
    <property type="component" value="Unassembled WGS sequence"/>
</dbReference>
<accession>A0AAI8VBJ1</accession>
<dbReference type="InterPro" id="IPR001509">
    <property type="entry name" value="Epimerase_deHydtase"/>
</dbReference>
<organism evidence="2 3">
    <name type="scientific">Anthostomella pinea</name>
    <dbReference type="NCBI Taxonomy" id="933095"/>
    <lineage>
        <taxon>Eukaryota</taxon>
        <taxon>Fungi</taxon>
        <taxon>Dikarya</taxon>
        <taxon>Ascomycota</taxon>
        <taxon>Pezizomycotina</taxon>
        <taxon>Sordariomycetes</taxon>
        <taxon>Xylariomycetidae</taxon>
        <taxon>Xylariales</taxon>
        <taxon>Xylariaceae</taxon>
        <taxon>Anthostomella</taxon>
    </lineage>
</organism>
<evidence type="ECO:0000313" key="3">
    <source>
        <dbReference type="Proteomes" id="UP001295740"/>
    </source>
</evidence>
<keyword evidence="3" id="KW-1185">Reference proteome</keyword>
<dbReference type="InterPro" id="IPR036291">
    <property type="entry name" value="NAD(P)-bd_dom_sf"/>
</dbReference>
<name>A0AAI8VBJ1_9PEZI</name>
<reference evidence="2" key="1">
    <citation type="submission" date="2023-10" db="EMBL/GenBank/DDBJ databases">
        <authorList>
            <person name="Hackl T."/>
        </authorList>
    </citation>
    <scope>NUCLEOTIDE SEQUENCE</scope>
</reference>
<protein>
    <submittedName>
        <fullName evidence="2">Uu.00g047420.m01.CDS01</fullName>
    </submittedName>
</protein>
<dbReference type="Pfam" id="PF01370">
    <property type="entry name" value="Epimerase"/>
    <property type="match status" value="1"/>
</dbReference>
<gene>
    <name evidence="2" type="ORF">KHLLAP_LOCUS2357</name>
</gene>
<dbReference type="SUPFAM" id="SSF51735">
    <property type="entry name" value="NAD(P)-binding Rossmann-fold domains"/>
    <property type="match status" value="1"/>
</dbReference>
<feature type="domain" description="NAD-dependent epimerase/dehydratase" evidence="1">
    <location>
        <begin position="9"/>
        <end position="245"/>
    </location>
</feature>
<dbReference type="PANTHER" id="PTHR48079:SF6">
    <property type="entry name" value="NAD(P)-BINDING DOMAIN-CONTAINING PROTEIN-RELATED"/>
    <property type="match status" value="1"/>
</dbReference>
<sequence length="360" mass="38575">MTPNTAPQILLTGATGFVGGTILTHLLSSSSPALNQTVITCLVRGADRAAVLSSKYGNRVRPVIYKDLDDLEATTAAAAQSDIVINTTLGYHVASGQALLRGLAQRKASTGGRDVWMIHTSGTSNVADQPITKAWVEKDPEREFDDARDDIYGYEKEREALRPYAQRTAELAVVDTGLDLGVKTLVIMSPTIYGIGTGLFNKTSVQVPAYILSVLDHGRSVVVEGGKGVWDHVHVEDLAELYEVAVVDILDHGGASLPSGKKGIIFSGNGRHSWMEAAQGAADACYEEGKLADKRVQSIGLAEGASILNFGKEMLELGLSSNSRTVSSVGRQLGWKPTRGEEAWIQGFRDDLKAVLAKRK</sequence>
<dbReference type="InterPro" id="IPR051783">
    <property type="entry name" value="NAD(P)-dependent_oxidoreduct"/>
</dbReference>
<evidence type="ECO:0000259" key="1">
    <source>
        <dbReference type="Pfam" id="PF01370"/>
    </source>
</evidence>
<dbReference type="PANTHER" id="PTHR48079">
    <property type="entry name" value="PROTEIN YEEZ"/>
    <property type="match status" value="1"/>
</dbReference>
<dbReference type="EMBL" id="CAUWAG010000003">
    <property type="protein sequence ID" value="CAJ2501889.1"/>
    <property type="molecule type" value="Genomic_DNA"/>
</dbReference>
<proteinExistence type="predicted"/>
<dbReference type="AlphaFoldDB" id="A0AAI8VBJ1"/>
<comment type="caution">
    <text evidence="2">The sequence shown here is derived from an EMBL/GenBank/DDBJ whole genome shotgun (WGS) entry which is preliminary data.</text>
</comment>
<dbReference type="GO" id="GO:0004029">
    <property type="term" value="F:aldehyde dehydrogenase (NAD+) activity"/>
    <property type="evidence" value="ECO:0007669"/>
    <property type="project" value="TreeGrafter"/>
</dbReference>